<gene>
    <name evidence="2" type="ORF">Ahy_A09g043416</name>
</gene>
<dbReference type="EMBL" id="SDMP01000009">
    <property type="protein sequence ID" value="RYR38378.1"/>
    <property type="molecule type" value="Genomic_DNA"/>
</dbReference>
<dbReference type="InterPro" id="IPR044824">
    <property type="entry name" value="MAIN-like"/>
</dbReference>
<evidence type="ECO:0000313" key="2">
    <source>
        <dbReference type="EMBL" id="RYR38378.1"/>
    </source>
</evidence>
<dbReference type="PANTHER" id="PTHR46033:SF8">
    <property type="entry name" value="PROTEIN MAINTENANCE OF MERISTEMS-LIKE"/>
    <property type="match status" value="1"/>
</dbReference>
<dbReference type="AlphaFoldDB" id="A0A445BI67"/>
<organism evidence="2 3">
    <name type="scientific">Arachis hypogaea</name>
    <name type="common">Peanut</name>
    <dbReference type="NCBI Taxonomy" id="3818"/>
    <lineage>
        <taxon>Eukaryota</taxon>
        <taxon>Viridiplantae</taxon>
        <taxon>Streptophyta</taxon>
        <taxon>Embryophyta</taxon>
        <taxon>Tracheophyta</taxon>
        <taxon>Spermatophyta</taxon>
        <taxon>Magnoliopsida</taxon>
        <taxon>eudicotyledons</taxon>
        <taxon>Gunneridae</taxon>
        <taxon>Pentapetalae</taxon>
        <taxon>rosids</taxon>
        <taxon>fabids</taxon>
        <taxon>Fabales</taxon>
        <taxon>Fabaceae</taxon>
        <taxon>Papilionoideae</taxon>
        <taxon>50 kb inversion clade</taxon>
        <taxon>dalbergioids sensu lato</taxon>
        <taxon>Dalbergieae</taxon>
        <taxon>Pterocarpus clade</taxon>
        <taxon>Arachis</taxon>
    </lineage>
</organism>
<dbReference type="Pfam" id="PF10536">
    <property type="entry name" value="PMD"/>
    <property type="match status" value="1"/>
</dbReference>
<feature type="domain" description="Aminotransferase-like plant mobile" evidence="1">
    <location>
        <begin position="126"/>
        <end position="198"/>
    </location>
</feature>
<sequence length="246" mass="28677">MDLSIRDMLRGIYKTTAAEISWIEVIKNITSHEAGFGHIVELRNFMFNNSLISAFVERWRLREPETRSFHFPWNVAYHLGLRIEVSQLEVVPETFGNTMDTPCESGMRIYLVLGRHHNQREGSREFIFTDKSATLVSLKQLLLLVDFDRCRQLSSGSALLAHTYHSLCTVARHNVTDITRCMPLVVSWIYYRFPSFCPLEYNVIRLAGLGQQSRDRHDGRIQTVHRRINSLAFDQIRYSEEIAREQ</sequence>
<dbReference type="GO" id="GO:0010073">
    <property type="term" value="P:meristem maintenance"/>
    <property type="evidence" value="ECO:0007669"/>
    <property type="project" value="InterPro"/>
</dbReference>
<dbReference type="PANTHER" id="PTHR46033">
    <property type="entry name" value="PROTEIN MAIN-LIKE 2"/>
    <property type="match status" value="1"/>
</dbReference>
<proteinExistence type="predicted"/>
<protein>
    <recommendedName>
        <fullName evidence="1">Aminotransferase-like plant mobile domain-containing protein</fullName>
    </recommendedName>
</protein>
<dbReference type="InterPro" id="IPR019557">
    <property type="entry name" value="AminoTfrase-like_pln_mobile"/>
</dbReference>
<name>A0A445BI67_ARAHY</name>
<evidence type="ECO:0000259" key="1">
    <source>
        <dbReference type="Pfam" id="PF10536"/>
    </source>
</evidence>
<accession>A0A445BI67</accession>
<keyword evidence="3" id="KW-1185">Reference proteome</keyword>
<comment type="caution">
    <text evidence="2">The sequence shown here is derived from an EMBL/GenBank/DDBJ whole genome shotgun (WGS) entry which is preliminary data.</text>
</comment>
<reference evidence="2 3" key="1">
    <citation type="submission" date="2019-01" db="EMBL/GenBank/DDBJ databases">
        <title>Sequencing of cultivated peanut Arachis hypogaea provides insights into genome evolution and oil improvement.</title>
        <authorList>
            <person name="Chen X."/>
        </authorList>
    </citation>
    <scope>NUCLEOTIDE SEQUENCE [LARGE SCALE GENOMIC DNA]</scope>
    <source>
        <strain evidence="3">cv. Fuhuasheng</strain>
        <tissue evidence="2">Leaves</tissue>
    </source>
</reference>
<dbReference type="Proteomes" id="UP000289738">
    <property type="component" value="Chromosome A09"/>
</dbReference>
<evidence type="ECO:0000313" key="3">
    <source>
        <dbReference type="Proteomes" id="UP000289738"/>
    </source>
</evidence>